<dbReference type="PANTHER" id="PTHR38789:SF1">
    <property type="entry name" value="GLUCOSE-REPRESSIBLE GENE PROTEIN-RELATED"/>
    <property type="match status" value="1"/>
</dbReference>
<sequence length="71" mass="7711">METVKNTVNYVTESIQGAGATASKEVNKEVAKDNNADLSTRATAAKDALFDKKDEKVHDTQADVYKEAAKH</sequence>
<dbReference type="OrthoDB" id="10039103at2759"/>
<organism evidence="1 2">
    <name type="scientific">Aspergillus calidoustus</name>
    <dbReference type="NCBI Taxonomy" id="454130"/>
    <lineage>
        <taxon>Eukaryota</taxon>
        <taxon>Fungi</taxon>
        <taxon>Dikarya</taxon>
        <taxon>Ascomycota</taxon>
        <taxon>Pezizomycotina</taxon>
        <taxon>Eurotiomycetes</taxon>
        <taxon>Eurotiomycetidae</taxon>
        <taxon>Eurotiales</taxon>
        <taxon>Aspergillaceae</taxon>
        <taxon>Aspergillus</taxon>
        <taxon>Aspergillus subgen. Nidulantes</taxon>
    </lineage>
</organism>
<dbReference type="InterPro" id="IPR020100">
    <property type="entry name" value="Glc-repressible_Grg1"/>
</dbReference>
<dbReference type="PANTHER" id="PTHR38789">
    <property type="entry name" value="REPRESSIBLE PROTEIN GRG1, PUTATIVE (AFU_ORTHOLOGUE AFUA_5G14210)-RELATED"/>
    <property type="match status" value="1"/>
</dbReference>
<evidence type="ECO:0000313" key="1">
    <source>
        <dbReference type="EMBL" id="CEL10519.1"/>
    </source>
</evidence>
<dbReference type="Proteomes" id="UP000054771">
    <property type="component" value="Unassembled WGS sequence"/>
</dbReference>
<evidence type="ECO:0000313" key="2">
    <source>
        <dbReference type="Proteomes" id="UP000054771"/>
    </source>
</evidence>
<name>A0A0U5GGK0_ASPCI</name>
<protein>
    <submittedName>
        <fullName evidence="1">Putative Glucose-repressible gene protein</fullName>
    </submittedName>
</protein>
<dbReference type="STRING" id="454130.A0A0U5GGK0"/>
<accession>A0A0U5GGK0</accession>
<dbReference type="EMBL" id="CDMC01000019">
    <property type="protein sequence ID" value="CEL10519.1"/>
    <property type="molecule type" value="Genomic_DNA"/>
</dbReference>
<dbReference type="OMA" id="HESKHDA"/>
<gene>
    <name evidence="1" type="ORF">ASPCAL13637</name>
</gene>
<dbReference type="AlphaFoldDB" id="A0A0U5GGK0"/>
<keyword evidence="2" id="KW-1185">Reference proteome</keyword>
<dbReference type="Pfam" id="PF11034">
    <property type="entry name" value="Grg1"/>
    <property type="match status" value="1"/>
</dbReference>
<proteinExistence type="predicted"/>
<reference evidence="2" key="1">
    <citation type="journal article" date="2016" name="Genome Announc.">
        <title>Draft genome sequences of fungus Aspergillus calidoustus.</title>
        <authorList>
            <person name="Horn F."/>
            <person name="Linde J."/>
            <person name="Mattern D.J."/>
            <person name="Walther G."/>
            <person name="Guthke R."/>
            <person name="Scherlach K."/>
            <person name="Martin K."/>
            <person name="Brakhage A.A."/>
            <person name="Petzke L."/>
            <person name="Valiante V."/>
        </authorList>
    </citation>
    <scope>NUCLEOTIDE SEQUENCE [LARGE SCALE GENOMIC DNA]</scope>
    <source>
        <strain evidence="2">SF006504</strain>
    </source>
</reference>